<protein>
    <submittedName>
        <fullName evidence="1">Uncharacterized protein</fullName>
    </submittedName>
</protein>
<accession>A0ABN2U4Y4</accession>
<keyword evidence="2" id="KW-1185">Reference proteome</keyword>
<gene>
    <name evidence="1" type="ORF">GCM10009839_30320</name>
</gene>
<name>A0ABN2U4Y4_9ACTN</name>
<dbReference type="InterPro" id="IPR014985">
    <property type="entry name" value="WbqC"/>
</dbReference>
<evidence type="ECO:0000313" key="1">
    <source>
        <dbReference type="EMBL" id="GAA2028933.1"/>
    </source>
</evidence>
<organism evidence="1 2">
    <name type="scientific">Catenulispora yoronensis</name>
    <dbReference type="NCBI Taxonomy" id="450799"/>
    <lineage>
        <taxon>Bacteria</taxon>
        <taxon>Bacillati</taxon>
        <taxon>Actinomycetota</taxon>
        <taxon>Actinomycetes</taxon>
        <taxon>Catenulisporales</taxon>
        <taxon>Catenulisporaceae</taxon>
        <taxon>Catenulispora</taxon>
    </lineage>
</organism>
<dbReference type="Pfam" id="PF08889">
    <property type="entry name" value="WbqC"/>
    <property type="match status" value="1"/>
</dbReference>
<sequence length="54" mass="5921">MAAVAIRQPNLFPRLSTLAKLYASDTRVVLDDVQFNRRDWADAASGVGLSLSWG</sequence>
<comment type="caution">
    <text evidence="1">The sequence shown here is derived from an EMBL/GenBank/DDBJ whole genome shotgun (WGS) entry which is preliminary data.</text>
</comment>
<proteinExistence type="predicted"/>
<dbReference type="EMBL" id="BAAAQN010000015">
    <property type="protein sequence ID" value="GAA2028933.1"/>
    <property type="molecule type" value="Genomic_DNA"/>
</dbReference>
<evidence type="ECO:0000313" key="2">
    <source>
        <dbReference type="Proteomes" id="UP001500751"/>
    </source>
</evidence>
<dbReference type="Proteomes" id="UP001500751">
    <property type="component" value="Unassembled WGS sequence"/>
</dbReference>
<reference evidence="1 2" key="1">
    <citation type="journal article" date="2019" name="Int. J. Syst. Evol. Microbiol.">
        <title>The Global Catalogue of Microorganisms (GCM) 10K type strain sequencing project: providing services to taxonomists for standard genome sequencing and annotation.</title>
        <authorList>
            <consortium name="The Broad Institute Genomics Platform"/>
            <consortium name="The Broad Institute Genome Sequencing Center for Infectious Disease"/>
            <person name="Wu L."/>
            <person name="Ma J."/>
        </authorList>
    </citation>
    <scope>NUCLEOTIDE SEQUENCE [LARGE SCALE GENOMIC DNA]</scope>
    <source>
        <strain evidence="1 2">JCM 16014</strain>
    </source>
</reference>